<keyword evidence="1" id="KW-1133">Transmembrane helix</keyword>
<evidence type="ECO:0000256" key="1">
    <source>
        <dbReference type="SAM" id="Phobius"/>
    </source>
</evidence>
<gene>
    <name evidence="2" type="ORF">SAMN06265350_106102</name>
</gene>
<keyword evidence="1" id="KW-0472">Membrane</keyword>
<reference evidence="2 3" key="1">
    <citation type="submission" date="2017-05" db="EMBL/GenBank/DDBJ databases">
        <authorList>
            <person name="Varghese N."/>
            <person name="Submissions S."/>
        </authorList>
    </citation>
    <scope>NUCLEOTIDE SEQUENCE [LARGE SCALE GENOMIC DNA]</scope>
    <source>
        <strain evidence="2 3">DSM 21342</strain>
    </source>
</reference>
<keyword evidence="3" id="KW-1185">Reference proteome</keyword>
<name>A0A521DBV6_9SPHI</name>
<sequence>MSNKNFLRPLLGKLGLIIVIQWFVSSSERVEQWYSLGIYPYISLTARTITGWLPISLGDFVYAAFVIAVILFLYKTIQHLINPVNNDTRSQIVLRFLVKTINFFFGAYICFMLLWGINYYRKPFAERMNLRLKDFEIPELSNLASKLVDSVNYYHDQLVQNDTIQYKSELKNKDLFKVTEENYVDSKLYNFEYFSTKKSFFSNWMSYAGISGYYNPFTGEAQVNTLIPQNFQPFTISHELAHQTGAGAEEEANFIGFLAAVKSKNNFSKYSAFLEAFAYVNSALGYRDKELSKMMVERLHKGVRKDLKEYKQFIIAHQNAIEPYISWYYDIFLKGNNQPKGIKSYNDFVGLIMAYYAQ</sequence>
<dbReference type="InterPro" id="IPR024294">
    <property type="entry name" value="DUF3810"/>
</dbReference>
<dbReference type="EMBL" id="FXSZ01000006">
    <property type="protein sequence ID" value="SMO68400.1"/>
    <property type="molecule type" value="Genomic_DNA"/>
</dbReference>
<protein>
    <recommendedName>
        <fullName evidence="4">DUF3810 domain-containing protein</fullName>
    </recommendedName>
</protein>
<feature type="transmembrane region" description="Helical" evidence="1">
    <location>
        <begin position="60"/>
        <end position="81"/>
    </location>
</feature>
<organism evidence="2 3">
    <name type="scientific">Solitalea koreensis</name>
    <dbReference type="NCBI Taxonomy" id="543615"/>
    <lineage>
        <taxon>Bacteria</taxon>
        <taxon>Pseudomonadati</taxon>
        <taxon>Bacteroidota</taxon>
        <taxon>Sphingobacteriia</taxon>
        <taxon>Sphingobacteriales</taxon>
        <taxon>Sphingobacteriaceae</taxon>
        <taxon>Solitalea</taxon>
    </lineage>
</organism>
<dbReference type="RefSeq" id="WP_142604061.1">
    <property type="nucleotide sequence ID" value="NZ_FXSZ01000006.1"/>
</dbReference>
<feature type="transmembrane region" description="Helical" evidence="1">
    <location>
        <begin position="7"/>
        <end position="24"/>
    </location>
</feature>
<feature type="transmembrane region" description="Helical" evidence="1">
    <location>
        <begin position="101"/>
        <end position="120"/>
    </location>
</feature>
<evidence type="ECO:0000313" key="3">
    <source>
        <dbReference type="Proteomes" id="UP000315971"/>
    </source>
</evidence>
<dbReference type="Pfam" id="PF12725">
    <property type="entry name" value="DUF3810"/>
    <property type="match status" value="1"/>
</dbReference>
<evidence type="ECO:0008006" key="4">
    <source>
        <dbReference type="Google" id="ProtNLM"/>
    </source>
</evidence>
<dbReference type="AlphaFoldDB" id="A0A521DBV6"/>
<accession>A0A521DBV6</accession>
<proteinExistence type="predicted"/>
<dbReference type="Proteomes" id="UP000315971">
    <property type="component" value="Unassembled WGS sequence"/>
</dbReference>
<evidence type="ECO:0000313" key="2">
    <source>
        <dbReference type="EMBL" id="SMO68400.1"/>
    </source>
</evidence>
<dbReference type="OrthoDB" id="1048788at2"/>
<keyword evidence="1" id="KW-0812">Transmembrane</keyword>